<proteinExistence type="predicted"/>
<evidence type="ECO:0000313" key="3">
    <source>
        <dbReference type="EMBL" id="PLW67203.1"/>
    </source>
</evidence>
<dbReference type="OrthoDB" id="8277135at2"/>
<feature type="domain" description="HTH luxR-type" evidence="2">
    <location>
        <begin position="100"/>
        <end position="157"/>
    </location>
</feature>
<dbReference type="InterPro" id="IPR000792">
    <property type="entry name" value="Tscrpt_reg_LuxR_C"/>
</dbReference>
<organism evidence="3 4">
    <name type="scientific">Pseudohalioglobus lutimaris</name>
    <dbReference type="NCBI Taxonomy" id="1737061"/>
    <lineage>
        <taxon>Bacteria</taxon>
        <taxon>Pseudomonadati</taxon>
        <taxon>Pseudomonadota</taxon>
        <taxon>Gammaproteobacteria</taxon>
        <taxon>Cellvibrionales</taxon>
        <taxon>Halieaceae</taxon>
        <taxon>Pseudohalioglobus</taxon>
    </lineage>
</organism>
<dbReference type="GO" id="GO:0006355">
    <property type="term" value="P:regulation of DNA-templated transcription"/>
    <property type="evidence" value="ECO:0007669"/>
    <property type="project" value="InterPro"/>
</dbReference>
<feature type="transmembrane region" description="Helical" evidence="1">
    <location>
        <begin position="34"/>
        <end position="53"/>
    </location>
</feature>
<dbReference type="RefSeq" id="WP_076001398.1">
    <property type="nucleotide sequence ID" value="NZ_PKUS01000034.1"/>
</dbReference>
<reference evidence="3 4" key="1">
    <citation type="submission" date="2018-01" db="EMBL/GenBank/DDBJ databases">
        <title>The draft genome sequence of Halioglobus lutimaris HF004.</title>
        <authorList>
            <person name="Du Z.-J."/>
            <person name="Shi M.-J."/>
        </authorList>
    </citation>
    <scope>NUCLEOTIDE SEQUENCE [LARGE SCALE GENOMIC DNA]</scope>
    <source>
        <strain evidence="3 4">HF004</strain>
    </source>
</reference>
<keyword evidence="4" id="KW-1185">Reference proteome</keyword>
<dbReference type="SUPFAM" id="SSF46894">
    <property type="entry name" value="C-terminal effector domain of the bipartite response regulators"/>
    <property type="match status" value="1"/>
</dbReference>
<dbReference type="AlphaFoldDB" id="A0A2N5WY86"/>
<dbReference type="InterPro" id="IPR016032">
    <property type="entry name" value="Sig_transdc_resp-reg_C-effctor"/>
</dbReference>
<dbReference type="EMBL" id="PKUS01000034">
    <property type="protein sequence ID" value="PLW67203.1"/>
    <property type="molecule type" value="Genomic_DNA"/>
</dbReference>
<sequence length="179" mass="20077">MKNYLIAAVLGVIMALNALDVMVDITLGVPQWHIIQESMIVVVSGIGCVYLLWEMRRSSLEMRALAHSLSSTDQQLQEITEDMRRARSRFSETIHQQFLDWGLTLSEQQVAMLLLKGLSFREIAVVRDTREKTVRQQASSIYAKSSLDGRHTFAAWFLEDFLSADPAYQASPGNAGTAV</sequence>
<comment type="caution">
    <text evidence="3">The sequence shown here is derived from an EMBL/GenBank/DDBJ whole genome shotgun (WGS) entry which is preliminary data.</text>
</comment>
<gene>
    <name evidence="3" type="ORF">C0039_18185</name>
</gene>
<evidence type="ECO:0000259" key="2">
    <source>
        <dbReference type="SMART" id="SM00421"/>
    </source>
</evidence>
<dbReference type="SMART" id="SM00421">
    <property type="entry name" value="HTH_LUXR"/>
    <property type="match status" value="1"/>
</dbReference>
<dbReference type="InterPro" id="IPR036388">
    <property type="entry name" value="WH-like_DNA-bd_sf"/>
</dbReference>
<dbReference type="Gene3D" id="1.10.10.10">
    <property type="entry name" value="Winged helix-like DNA-binding domain superfamily/Winged helix DNA-binding domain"/>
    <property type="match status" value="1"/>
</dbReference>
<name>A0A2N5WY86_9GAMM</name>
<keyword evidence="1" id="KW-0812">Transmembrane</keyword>
<dbReference type="Proteomes" id="UP000235005">
    <property type="component" value="Unassembled WGS sequence"/>
</dbReference>
<protein>
    <submittedName>
        <fullName evidence="3">DNA-binding response regulator</fullName>
    </submittedName>
</protein>
<accession>A0A2N5WY86</accession>
<keyword evidence="3" id="KW-0238">DNA-binding</keyword>
<keyword evidence="1" id="KW-0472">Membrane</keyword>
<evidence type="ECO:0000256" key="1">
    <source>
        <dbReference type="SAM" id="Phobius"/>
    </source>
</evidence>
<dbReference type="GO" id="GO:0003677">
    <property type="term" value="F:DNA binding"/>
    <property type="evidence" value="ECO:0007669"/>
    <property type="project" value="UniProtKB-KW"/>
</dbReference>
<keyword evidence="1" id="KW-1133">Transmembrane helix</keyword>
<evidence type="ECO:0000313" key="4">
    <source>
        <dbReference type="Proteomes" id="UP000235005"/>
    </source>
</evidence>